<evidence type="ECO:0000313" key="5">
    <source>
        <dbReference type="Proteomes" id="UP000293360"/>
    </source>
</evidence>
<organism evidence="4 5">
    <name type="scientific">Monosporascus ibericus</name>
    <dbReference type="NCBI Taxonomy" id="155417"/>
    <lineage>
        <taxon>Eukaryota</taxon>
        <taxon>Fungi</taxon>
        <taxon>Dikarya</taxon>
        <taxon>Ascomycota</taxon>
        <taxon>Pezizomycotina</taxon>
        <taxon>Sordariomycetes</taxon>
        <taxon>Xylariomycetidae</taxon>
        <taxon>Xylariales</taxon>
        <taxon>Xylariales incertae sedis</taxon>
        <taxon>Monosporascus</taxon>
    </lineage>
</organism>
<dbReference type="AlphaFoldDB" id="A0A4Q4SZ51"/>
<dbReference type="PANTHER" id="PTHR34154:SF13">
    <property type="entry name" value="ASL1-LIKE GLYCOSYL HYDROLASE CATALYTIC DOMAIN-CONTAINING PROTEIN"/>
    <property type="match status" value="1"/>
</dbReference>
<feature type="region of interest" description="Disordered" evidence="1">
    <location>
        <begin position="56"/>
        <end position="79"/>
    </location>
</feature>
<evidence type="ECO:0000256" key="2">
    <source>
        <dbReference type="SAM" id="SignalP"/>
    </source>
</evidence>
<sequence>MFTKYSVLALCAAASLNGAAAAVHHRHQHPRRELVYVQTDVVVVTEYETVTVYANEEPTTAPAAAPTSAETEDDQVFSEPQEPTTTVAAPTYEAAPAPASTTLATFVKPPPAVDSTAKETTAIPTNIQVVSPPAEEPATSVVEEPVPTYVTTSAPTTAETSAPAPSGGSKRGAAYNDVEMLKSLLDKTDAISWVYNWGDEPWGLDVDIPYYPMMWGEKFSSHWMENAQAACDKGTEVLFSFNEPDNAGQANMSPEYAAAKHQEWMNPFADRARISAPAITSSWEQNQGLDWLDQFFTACDGKCQFDFCNAHWYGPGGDEGADQFLEHIRNVHEACDNKPVWVTEFMPEGSASDNEVFMKKVVQALDGPEFDFVEKYSYFMVAVGDTFLMSSTTEPNALGRIYADLA</sequence>
<dbReference type="OrthoDB" id="43654at2759"/>
<evidence type="ECO:0000256" key="1">
    <source>
        <dbReference type="SAM" id="MobiDB-lite"/>
    </source>
</evidence>
<evidence type="ECO:0000259" key="3">
    <source>
        <dbReference type="Pfam" id="PF11790"/>
    </source>
</evidence>
<protein>
    <recommendedName>
        <fullName evidence="3">Asl1-like glycosyl hydrolase catalytic domain-containing protein</fullName>
    </recommendedName>
</protein>
<evidence type="ECO:0000313" key="4">
    <source>
        <dbReference type="EMBL" id="RYO86291.1"/>
    </source>
</evidence>
<dbReference type="STRING" id="155417.A0A4Q4SZ51"/>
<feature type="signal peptide" evidence="2">
    <location>
        <begin position="1"/>
        <end position="21"/>
    </location>
</feature>
<dbReference type="InterPro" id="IPR024655">
    <property type="entry name" value="Asl1_glyco_hydro_catalytic"/>
</dbReference>
<name>A0A4Q4SZ51_9PEZI</name>
<dbReference type="GO" id="GO:0071966">
    <property type="term" value="P:fungal-type cell wall polysaccharide metabolic process"/>
    <property type="evidence" value="ECO:0007669"/>
    <property type="project" value="TreeGrafter"/>
</dbReference>
<dbReference type="Gene3D" id="3.20.20.80">
    <property type="entry name" value="Glycosidases"/>
    <property type="match status" value="1"/>
</dbReference>
<comment type="caution">
    <text evidence="4">The sequence shown here is derived from an EMBL/GenBank/DDBJ whole genome shotgun (WGS) entry which is preliminary data.</text>
</comment>
<dbReference type="PROSITE" id="PS00430">
    <property type="entry name" value="TONB_DEPENDENT_REC_1"/>
    <property type="match status" value="1"/>
</dbReference>
<dbReference type="GO" id="GO:0009277">
    <property type="term" value="C:fungal-type cell wall"/>
    <property type="evidence" value="ECO:0007669"/>
    <property type="project" value="TreeGrafter"/>
</dbReference>
<feature type="compositionally biased region" description="Low complexity" evidence="1">
    <location>
        <begin position="152"/>
        <end position="166"/>
    </location>
</feature>
<accession>A0A4Q4SZ51</accession>
<dbReference type="Proteomes" id="UP000293360">
    <property type="component" value="Unassembled WGS sequence"/>
</dbReference>
<feature type="chain" id="PRO_5020378594" description="Asl1-like glycosyl hydrolase catalytic domain-containing protein" evidence="2">
    <location>
        <begin position="22"/>
        <end position="406"/>
    </location>
</feature>
<reference evidence="4 5" key="1">
    <citation type="submission" date="2018-06" db="EMBL/GenBank/DDBJ databases">
        <title>Complete Genomes of Monosporascus.</title>
        <authorList>
            <person name="Robinson A.J."/>
            <person name="Natvig D.O."/>
        </authorList>
    </citation>
    <scope>NUCLEOTIDE SEQUENCE [LARGE SCALE GENOMIC DNA]</scope>
    <source>
        <strain evidence="4 5">CBS 110550</strain>
    </source>
</reference>
<proteinExistence type="predicted"/>
<feature type="region of interest" description="Disordered" evidence="1">
    <location>
        <begin position="152"/>
        <end position="172"/>
    </location>
</feature>
<dbReference type="Pfam" id="PF11790">
    <property type="entry name" value="Glyco_hydro_cc"/>
    <property type="match status" value="1"/>
</dbReference>
<keyword evidence="5" id="KW-1185">Reference proteome</keyword>
<gene>
    <name evidence="4" type="ORF">DL764_009030</name>
</gene>
<dbReference type="InterPro" id="IPR010916">
    <property type="entry name" value="TonB_box_CS"/>
</dbReference>
<feature type="compositionally biased region" description="Low complexity" evidence="1">
    <location>
        <begin position="56"/>
        <end position="69"/>
    </location>
</feature>
<dbReference type="InterPro" id="IPR053183">
    <property type="entry name" value="ASL1"/>
</dbReference>
<dbReference type="EMBL" id="QJNU01000787">
    <property type="protein sequence ID" value="RYO86291.1"/>
    <property type="molecule type" value="Genomic_DNA"/>
</dbReference>
<dbReference type="SUPFAM" id="SSF51445">
    <property type="entry name" value="(Trans)glycosidases"/>
    <property type="match status" value="1"/>
</dbReference>
<dbReference type="PANTHER" id="PTHR34154">
    <property type="entry name" value="ALKALI-SENSITIVE LINKAGE PROTEIN 1"/>
    <property type="match status" value="1"/>
</dbReference>
<feature type="domain" description="Asl1-like glycosyl hydrolase catalytic" evidence="3">
    <location>
        <begin position="172"/>
        <end position="402"/>
    </location>
</feature>
<dbReference type="InterPro" id="IPR017853">
    <property type="entry name" value="GH"/>
</dbReference>
<keyword evidence="2" id="KW-0732">Signal</keyword>